<accession>A0A1H8YQ14</accession>
<reference evidence="5 6" key="1">
    <citation type="submission" date="2016-10" db="EMBL/GenBank/DDBJ databases">
        <authorList>
            <person name="de Groot N.N."/>
        </authorList>
    </citation>
    <scope>NUCLEOTIDE SEQUENCE [LARGE SCALE GENOMIC DNA]</scope>
    <source>
        <strain evidence="5 6">DSM 44993</strain>
    </source>
</reference>
<evidence type="ECO:0000256" key="2">
    <source>
        <dbReference type="ARBA" id="ARBA00006411"/>
    </source>
</evidence>
<organism evidence="5 6">
    <name type="scientific">Amycolatopsis saalfeldensis</name>
    <dbReference type="NCBI Taxonomy" id="394193"/>
    <lineage>
        <taxon>Bacteria</taxon>
        <taxon>Bacillati</taxon>
        <taxon>Actinomycetota</taxon>
        <taxon>Actinomycetes</taxon>
        <taxon>Pseudonocardiales</taxon>
        <taxon>Pseudonocardiaceae</taxon>
        <taxon>Amycolatopsis</taxon>
    </lineage>
</organism>
<dbReference type="STRING" id="394193.SAMN04489732_13827"/>
<keyword evidence="4" id="KW-0143">Chaperone</keyword>
<keyword evidence="6" id="KW-1185">Reference proteome</keyword>
<evidence type="ECO:0000313" key="6">
    <source>
        <dbReference type="Proteomes" id="UP000198582"/>
    </source>
</evidence>
<comment type="similarity">
    <text evidence="2">Belongs to the EspG family.</text>
</comment>
<dbReference type="Proteomes" id="UP000198582">
    <property type="component" value="Unassembled WGS sequence"/>
</dbReference>
<dbReference type="EMBL" id="FOEF01000038">
    <property type="protein sequence ID" value="SEP54173.1"/>
    <property type="molecule type" value="Genomic_DNA"/>
</dbReference>
<evidence type="ECO:0000256" key="3">
    <source>
        <dbReference type="ARBA" id="ARBA00022490"/>
    </source>
</evidence>
<sequence>MRIIDGPVRMPRPVFLVAWQLENLGEPPPVVGPDATYMTEEFQTALRRRAFDVLARLGLASDKGLFTAEFCATLATLAHPQREFYSWSSFRQSDEDDRAMLVSAVGRDAVRLATDHRLVQLDPIPSSELAESLIDTLPQCDAARVRRSHVSKVDYDYPGRRYDADPLAEQPEGADELRELMRADRDAVHQLYAAVRDASGYRTRSTPLSAIDLTGRGRVLTFLNDGADGEMQINVYPGHRRHLVDALDRTAEALV</sequence>
<dbReference type="OrthoDB" id="3612957at2"/>
<name>A0A1H8YQ14_9PSEU</name>
<evidence type="ECO:0000256" key="1">
    <source>
        <dbReference type="ARBA" id="ARBA00004496"/>
    </source>
</evidence>
<dbReference type="Pfam" id="PF14011">
    <property type="entry name" value="ESX-1_EspG"/>
    <property type="match status" value="1"/>
</dbReference>
<gene>
    <name evidence="5" type="ORF">SAMN04489732_13827</name>
</gene>
<proteinExistence type="inferred from homology"/>
<dbReference type="RefSeq" id="WP_091629295.1">
    <property type="nucleotide sequence ID" value="NZ_FOEF01000038.1"/>
</dbReference>
<keyword evidence="3" id="KW-0963">Cytoplasm</keyword>
<dbReference type="InterPro" id="IPR025734">
    <property type="entry name" value="EspG"/>
</dbReference>
<evidence type="ECO:0000313" key="5">
    <source>
        <dbReference type="EMBL" id="SEP54173.1"/>
    </source>
</evidence>
<protein>
    <submittedName>
        <fullName evidence="5">EspG family protein</fullName>
    </submittedName>
</protein>
<dbReference type="AlphaFoldDB" id="A0A1H8YQ14"/>
<comment type="subcellular location">
    <subcellularLocation>
        <location evidence="1">Cytoplasm</location>
    </subcellularLocation>
</comment>
<evidence type="ECO:0000256" key="4">
    <source>
        <dbReference type="ARBA" id="ARBA00023186"/>
    </source>
</evidence>